<evidence type="ECO:0000313" key="5">
    <source>
        <dbReference type="Proteomes" id="UP000620139"/>
    </source>
</evidence>
<dbReference type="PANTHER" id="PTHR35936">
    <property type="entry name" value="MEMBRANE-BOUND LYTIC MUREIN TRANSGLYCOSYLASE F"/>
    <property type="match status" value="1"/>
</dbReference>
<feature type="chain" id="PRO_5036835992" evidence="2">
    <location>
        <begin position="22"/>
        <end position="266"/>
    </location>
</feature>
<dbReference type="Pfam" id="PF00497">
    <property type="entry name" value="SBP_bac_3"/>
    <property type="match status" value="1"/>
</dbReference>
<dbReference type="Gene3D" id="3.40.190.10">
    <property type="entry name" value="Periplasmic binding protein-like II"/>
    <property type="match status" value="2"/>
</dbReference>
<reference evidence="4" key="1">
    <citation type="submission" date="2020-12" db="EMBL/GenBank/DDBJ databases">
        <title>The genome sequence of Inhella sp. 4Y17.</title>
        <authorList>
            <person name="Liu Y."/>
        </authorList>
    </citation>
    <scope>NUCLEOTIDE SEQUENCE</scope>
    <source>
        <strain evidence="4">4Y10</strain>
    </source>
</reference>
<gene>
    <name evidence="4" type="ORF">I7X43_12140</name>
</gene>
<dbReference type="PROSITE" id="PS51257">
    <property type="entry name" value="PROKAR_LIPOPROTEIN"/>
    <property type="match status" value="1"/>
</dbReference>
<sequence>MRVWSTLIASWVVAASCWAQAGERADTEIRICDDEAEWPPYTYWVRSGTQKTREVTGYTVEVIRRILTRQNVSFRLDLVPWKRCEEGVRHGKPYHMLLNASRNAQRERDFWLSRPLYTTRTFYFWSLRQHRNGLDIQKPADLKRFVVGGVLGYAYSQLQDAEPQKFVRAKSYANLVQMLHHGRIDVMVVGEEVFQGLSALSGYRFDEDLELGRAQLSGVGPNAFHMLFTKAHPLGAQLHHWVEQELPHMEARGELTALRRQFRLEP</sequence>
<dbReference type="Proteomes" id="UP000620139">
    <property type="component" value="Unassembled WGS sequence"/>
</dbReference>
<dbReference type="RefSeq" id="WP_198101211.1">
    <property type="nucleotide sequence ID" value="NZ_JAEDAL010000006.1"/>
</dbReference>
<dbReference type="EMBL" id="JAEDAL010000006">
    <property type="protein sequence ID" value="MBH9553591.1"/>
    <property type="molecule type" value="Genomic_DNA"/>
</dbReference>
<feature type="domain" description="Solute-binding protein family 3/N-terminal" evidence="3">
    <location>
        <begin position="36"/>
        <end position="262"/>
    </location>
</feature>
<dbReference type="SUPFAM" id="SSF53850">
    <property type="entry name" value="Periplasmic binding protein-like II"/>
    <property type="match status" value="1"/>
</dbReference>
<protein>
    <submittedName>
        <fullName evidence="4">Transporter substrate-binding domain-containing protein</fullName>
    </submittedName>
</protein>
<keyword evidence="1 2" id="KW-0732">Signal</keyword>
<comment type="caution">
    <text evidence="4">The sequence shown here is derived from an EMBL/GenBank/DDBJ whole genome shotgun (WGS) entry which is preliminary data.</text>
</comment>
<evidence type="ECO:0000256" key="1">
    <source>
        <dbReference type="ARBA" id="ARBA00022729"/>
    </source>
</evidence>
<dbReference type="InterPro" id="IPR001638">
    <property type="entry name" value="Solute-binding_3/MltF_N"/>
</dbReference>
<evidence type="ECO:0000259" key="3">
    <source>
        <dbReference type="Pfam" id="PF00497"/>
    </source>
</evidence>
<organism evidence="4 5">
    <name type="scientific">Inhella gelatinilytica</name>
    <dbReference type="NCBI Taxonomy" id="2795030"/>
    <lineage>
        <taxon>Bacteria</taxon>
        <taxon>Pseudomonadati</taxon>
        <taxon>Pseudomonadota</taxon>
        <taxon>Betaproteobacteria</taxon>
        <taxon>Burkholderiales</taxon>
        <taxon>Sphaerotilaceae</taxon>
        <taxon>Inhella</taxon>
    </lineage>
</organism>
<dbReference type="PANTHER" id="PTHR35936:SF25">
    <property type="entry name" value="ABC TRANSPORTER SUBSTRATE-BINDING PROTEIN"/>
    <property type="match status" value="1"/>
</dbReference>
<feature type="signal peptide" evidence="2">
    <location>
        <begin position="1"/>
        <end position="21"/>
    </location>
</feature>
<accession>A0A931J1F2</accession>
<evidence type="ECO:0000256" key="2">
    <source>
        <dbReference type="SAM" id="SignalP"/>
    </source>
</evidence>
<evidence type="ECO:0000313" key="4">
    <source>
        <dbReference type="EMBL" id="MBH9553591.1"/>
    </source>
</evidence>
<name>A0A931J1F2_9BURK</name>
<dbReference type="AlphaFoldDB" id="A0A931J1F2"/>
<proteinExistence type="predicted"/>
<keyword evidence="5" id="KW-1185">Reference proteome</keyword>